<sequence length="632" mass="68912">MLILRIAGDVEGVRRNIEVAFPHRPSLQQLCTVAETILPLQGRGDRWPRRSPWSATTQGRGDDISTTAPSRARTESSPRIAVPAAMYVVESLVYLNRATHEWEPLYSGSQLTSGVQVYCLCPLQRLGATKPGRTAANSALPFSLSAFPAREARVHEAASPGSQEQVSLPKGTGVQQTSGYPNPPGAIPEPQQRLFWDCAAAAQDCVRQTGQDMGRGFSRIECPSPSPTRASLRSGEDATHRFAARRRPARVPPSLSNHHRRSSSLPPFCVAAFGASAWPALSPTAGAASRGMDRLSPPSSLSTPRFSARQGISGLVRTASSPPRWERRTSVEAQRRKRSPSRRQSASPRLREDCCAFLSHLSPDWLALLLSGEGGRGNLYAHLGDRLALLFDILVHLDPQEGGAGRRQYILLRDFHLLASCFTSTSAAAALLPRPSHTSVSVCGTPVPWTVMNVTAELDAQLHWTWSDVVRHADKDRDGGISYGEWVSFGVEYPEVIQLLCRAVHALLLRQEASSRGHCSDRHPSLGAQIPTVAPFGHLFSHSTTSTRDRGGRIRSSEDDATRFSGACHFSRVSPEHAIGTRAERNRMMRVAAAHGTHGKRFEASRELQGERPEDCRGSASAPANFAFTPRR</sequence>
<evidence type="ECO:0008006" key="4">
    <source>
        <dbReference type="Google" id="ProtNLM"/>
    </source>
</evidence>
<feature type="region of interest" description="Disordered" evidence="1">
    <location>
        <begin position="595"/>
        <end position="632"/>
    </location>
</feature>
<dbReference type="KEGG" id="lmat:92515674"/>
<evidence type="ECO:0000313" key="2">
    <source>
        <dbReference type="EMBL" id="KAG5482004.1"/>
    </source>
</evidence>
<dbReference type="Proteomes" id="UP000673552">
    <property type="component" value="Unassembled WGS sequence"/>
</dbReference>
<feature type="compositionally biased region" description="Basic and acidic residues" evidence="1">
    <location>
        <begin position="324"/>
        <end position="334"/>
    </location>
</feature>
<feature type="region of interest" description="Disordered" evidence="1">
    <location>
        <begin position="284"/>
        <end position="347"/>
    </location>
</feature>
<accession>A0A836GZI4</accession>
<organism evidence="2 3">
    <name type="scientific">Leishmania martiniquensis</name>
    <dbReference type="NCBI Taxonomy" id="1580590"/>
    <lineage>
        <taxon>Eukaryota</taxon>
        <taxon>Discoba</taxon>
        <taxon>Euglenozoa</taxon>
        <taxon>Kinetoplastea</taxon>
        <taxon>Metakinetoplastina</taxon>
        <taxon>Trypanosomatida</taxon>
        <taxon>Trypanosomatidae</taxon>
        <taxon>Leishmaniinae</taxon>
        <taxon>Leishmania</taxon>
    </lineage>
</organism>
<feature type="region of interest" description="Disordered" evidence="1">
    <location>
        <begin position="42"/>
        <end position="77"/>
    </location>
</feature>
<dbReference type="OrthoDB" id="26525at2759"/>
<comment type="caution">
    <text evidence="2">The sequence shown here is derived from an EMBL/GenBank/DDBJ whole genome shotgun (WGS) entry which is preliminary data.</text>
</comment>
<protein>
    <recommendedName>
        <fullName evidence="4">EF-hand domain-containing protein</fullName>
    </recommendedName>
</protein>
<proteinExistence type="predicted"/>
<reference evidence="3" key="2">
    <citation type="journal article" date="2021" name="Sci. Data">
        <title>Chromosome-scale genome sequencing, assembly and annotation of six genomes from subfamily Leishmaniinae.</title>
        <authorList>
            <person name="Almutairi H."/>
            <person name="Urbaniak M.D."/>
            <person name="Bates M.D."/>
            <person name="Jariyapan N."/>
            <person name="Kwakye-Nuako G."/>
            <person name="Thomaz Soccol V."/>
            <person name="Al-Salem W.S."/>
            <person name="Dillon R.J."/>
            <person name="Bates P.A."/>
            <person name="Gatherer D."/>
        </authorList>
    </citation>
    <scope>NUCLEOTIDE SEQUENCE [LARGE SCALE GENOMIC DNA]</scope>
</reference>
<dbReference type="Gene3D" id="3.10.20.650">
    <property type="match status" value="1"/>
</dbReference>
<evidence type="ECO:0000313" key="3">
    <source>
        <dbReference type="Proteomes" id="UP000673552"/>
    </source>
</evidence>
<feature type="compositionally biased region" description="Polar residues" evidence="1">
    <location>
        <begin position="53"/>
        <end position="69"/>
    </location>
</feature>
<dbReference type="AlphaFoldDB" id="A0A836GZI4"/>
<feature type="compositionally biased region" description="Basic and acidic residues" evidence="1">
    <location>
        <begin position="600"/>
        <end position="617"/>
    </location>
</feature>
<gene>
    <name evidence="2" type="ORF">LSCM1_05718</name>
</gene>
<keyword evidence="3" id="KW-1185">Reference proteome</keyword>
<dbReference type="EMBL" id="JAFEUZ010000016">
    <property type="protein sequence ID" value="KAG5482004.1"/>
    <property type="molecule type" value="Genomic_DNA"/>
</dbReference>
<feature type="region of interest" description="Disordered" evidence="1">
    <location>
        <begin position="156"/>
        <end position="182"/>
    </location>
</feature>
<feature type="region of interest" description="Disordered" evidence="1">
    <location>
        <begin position="216"/>
        <end position="262"/>
    </location>
</feature>
<dbReference type="RefSeq" id="XP_067179797.1">
    <property type="nucleotide sequence ID" value="XM_067323162.1"/>
</dbReference>
<dbReference type="GeneID" id="92515674"/>
<evidence type="ECO:0000256" key="1">
    <source>
        <dbReference type="SAM" id="MobiDB-lite"/>
    </source>
</evidence>
<name>A0A836GZI4_9TRYP</name>
<reference evidence="3" key="1">
    <citation type="journal article" date="2021" name="Microbiol. Resour. Announc.">
        <title>LGAAP: Leishmaniinae Genome Assembly and Annotation Pipeline.</title>
        <authorList>
            <person name="Almutairi H."/>
            <person name="Urbaniak M.D."/>
            <person name="Bates M.D."/>
            <person name="Jariyapan N."/>
            <person name="Kwakye-Nuako G."/>
            <person name="Thomaz-Soccol V."/>
            <person name="Al-Salem W.S."/>
            <person name="Dillon R.J."/>
            <person name="Bates P.A."/>
            <person name="Gatherer D."/>
        </authorList>
    </citation>
    <scope>NUCLEOTIDE SEQUENCE [LARGE SCALE GENOMIC DNA]</scope>
</reference>